<evidence type="ECO:0000313" key="2">
    <source>
        <dbReference type="Proteomes" id="UP000887458"/>
    </source>
</evidence>
<accession>A0ABQ8JGG3</accession>
<comment type="caution">
    <text evidence="1">The sequence shown here is derived from an EMBL/GenBank/DDBJ whole genome shotgun (WGS) entry which is preliminary data.</text>
</comment>
<dbReference type="EMBL" id="NJHN03000037">
    <property type="protein sequence ID" value="KAH9421714.1"/>
    <property type="molecule type" value="Genomic_DNA"/>
</dbReference>
<dbReference type="Proteomes" id="UP000887458">
    <property type="component" value="Unassembled WGS sequence"/>
</dbReference>
<sequence length="72" mass="8406">MATLIGLSLVILIERFEILISKWIRNYYVFILVPDIVPFDTFSSSSFVYTIINEYAEKSYEILLRILTNQAP</sequence>
<reference evidence="1 2" key="2">
    <citation type="journal article" date="2022" name="Mol. Biol. Evol.">
        <title>Comparative Genomics Reveals Insights into the Divergent Evolution of Astigmatic Mites and Household Pest Adaptations.</title>
        <authorList>
            <person name="Xiong Q."/>
            <person name="Wan A.T."/>
            <person name="Liu X."/>
            <person name="Fung C.S."/>
            <person name="Xiao X."/>
            <person name="Malainual N."/>
            <person name="Hou J."/>
            <person name="Wang L."/>
            <person name="Wang M."/>
            <person name="Yang K.Y."/>
            <person name="Cui Y."/>
            <person name="Leung E.L."/>
            <person name="Nong W."/>
            <person name="Shin S.K."/>
            <person name="Au S.W."/>
            <person name="Jeong K.Y."/>
            <person name="Chew F.T."/>
            <person name="Hui J.H."/>
            <person name="Leung T.F."/>
            <person name="Tungtrongchitr A."/>
            <person name="Zhong N."/>
            <person name="Liu Z."/>
            <person name="Tsui S.K."/>
        </authorList>
    </citation>
    <scope>NUCLEOTIDE SEQUENCE [LARGE SCALE GENOMIC DNA]</scope>
    <source>
        <strain evidence="1">Derp</strain>
    </source>
</reference>
<name>A0ABQ8JGG3_DERPT</name>
<gene>
    <name evidence="1" type="ORF">DERP_002001</name>
</gene>
<keyword evidence="2" id="KW-1185">Reference proteome</keyword>
<proteinExistence type="predicted"/>
<evidence type="ECO:0000313" key="1">
    <source>
        <dbReference type="EMBL" id="KAH9421714.1"/>
    </source>
</evidence>
<reference evidence="1 2" key="1">
    <citation type="journal article" date="2018" name="J. Allergy Clin. Immunol.">
        <title>High-quality assembly of Dermatophagoides pteronyssinus genome and transcriptome reveals a wide range of novel allergens.</title>
        <authorList>
            <person name="Liu X.Y."/>
            <person name="Yang K.Y."/>
            <person name="Wang M.Q."/>
            <person name="Kwok J.S."/>
            <person name="Zeng X."/>
            <person name="Yang Z."/>
            <person name="Xiao X.J."/>
            <person name="Lau C.P."/>
            <person name="Li Y."/>
            <person name="Huang Z.M."/>
            <person name="Ba J.G."/>
            <person name="Yim A.K."/>
            <person name="Ouyang C.Y."/>
            <person name="Ngai S.M."/>
            <person name="Chan T.F."/>
            <person name="Leung E.L."/>
            <person name="Liu L."/>
            <person name="Liu Z.G."/>
            <person name="Tsui S.K."/>
        </authorList>
    </citation>
    <scope>NUCLEOTIDE SEQUENCE [LARGE SCALE GENOMIC DNA]</scope>
    <source>
        <strain evidence="1">Derp</strain>
    </source>
</reference>
<organism evidence="1 2">
    <name type="scientific">Dermatophagoides pteronyssinus</name>
    <name type="common">European house dust mite</name>
    <dbReference type="NCBI Taxonomy" id="6956"/>
    <lineage>
        <taxon>Eukaryota</taxon>
        <taxon>Metazoa</taxon>
        <taxon>Ecdysozoa</taxon>
        <taxon>Arthropoda</taxon>
        <taxon>Chelicerata</taxon>
        <taxon>Arachnida</taxon>
        <taxon>Acari</taxon>
        <taxon>Acariformes</taxon>
        <taxon>Sarcoptiformes</taxon>
        <taxon>Astigmata</taxon>
        <taxon>Psoroptidia</taxon>
        <taxon>Analgoidea</taxon>
        <taxon>Pyroglyphidae</taxon>
        <taxon>Dermatophagoidinae</taxon>
        <taxon>Dermatophagoides</taxon>
    </lineage>
</organism>
<protein>
    <submittedName>
        <fullName evidence="1">Uncharacterized protein</fullName>
    </submittedName>
</protein>